<keyword evidence="1" id="KW-0547">Nucleotide-binding</keyword>
<dbReference type="Gene3D" id="1.10.10.10">
    <property type="entry name" value="Winged helix-like DNA-binding domain superfamily/Winged helix DNA-binding domain"/>
    <property type="match status" value="1"/>
</dbReference>
<dbReference type="Proteomes" id="UP001165586">
    <property type="component" value="Unassembled WGS sequence"/>
</dbReference>
<dbReference type="SMART" id="SM00421">
    <property type="entry name" value="HTH_LUXR"/>
    <property type="match status" value="1"/>
</dbReference>
<feature type="domain" description="HTH luxR-type" evidence="3">
    <location>
        <begin position="878"/>
        <end position="943"/>
    </location>
</feature>
<reference evidence="4" key="1">
    <citation type="submission" date="2022-08" db="EMBL/GenBank/DDBJ databases">
        <authorList>
            <person name="Deng Y."/>
            <person name="Han X.-F."/>
            <person name="Zhang Y.-Q."/>
        </authorList>
    </citation>
    <scope>NUCLEOTIDE SEQUENCE</scope>
    <source>
        <strain evidence="4">CPCC 203386</strain>
    </source>
</reference>
<dbReference type="Gene3D" id="1.25.40.10">
    <property type="entry name" value="Tetratricopeptide repeat domain"/>
    <property type="match status" value="1"/>
</dbReference>
<dbReference type="Pfam" id="PF13191">
    <property type="entry name" value="AAA_16"/>
    <property type="match status" value="1"/>
</dbReference>
<dbReference type="PANTHER" id="PTHR16305:SF28">
    <property type="entry name" value="GUANYLATE CYCLASE DOMAIN-CONTAINING PROTEIN"/>
    <property type="match status" value="1"/>
</dbReference>
<evidence type="ECO:0000256" key="2">
    <source>
        <dbReference type="ARBA" id="ARBA00022840"/>
    </source>
</evidence>
<dbReference type="InterPro" id="IPR000792">
    <property type="entry name" value="Tscrpt_reg_LuxR_C"/>
</dbReference>
<dbReference type="CDD" id="cd06170">
    <property type="entry name" value="LuxR_C_like"/>
    <property type="match status" value="1"/>
</dbReference>
<dbReference type="Pfam" id="PF00196">
    <property type="entry name" value="GerE"/>
    <property type="match status" value="1"/>
</dbReference>
<dbReference type="InterPro" id="IPR011990">
    <property type="entry name" value="TPR-like_helical_dom_sf"/>
</dbReference>
<dbReference type="RefSeq" id="WP_259536947.1">
    <property type="nucleotide sequence ID" value="NZ_JANLCJ010000001.1"/>
</dbReference>
<name>A0ABT2GWK8_9MICO</name>
<dbReference type="InterPro" id="IPR016032">
    <property type="entry name" value="Sig_transdc_resp-reg_C-effctor"/>
</dbReference>
<dbReference type="PROSITE" id="PS00622">
    <property type="entry name" value="HTH_LUXR_1"/>
    <property type="match status" value="1"/>
</dbReference>
<dbReference type="PROSITE" id="PS50043">
    <property type="entry name" value="HTH_LUXR_2"/>
    <property type="match status" value="1"/>
</dbReference>
<keyword evidence="2" id="KW-0067">ATP-binding</keyword>
<dbReference type="SUPFAM" id="SSF46894">
    <property type="entry name" value="C-terminal effector domain of the bipartite response regulators"/>
    <property type="match status" value="1"/>
</dbReference>
<accession>A0ABT2GWK8</accession>
<dbReference type="InterPro" id="IPR036388">
    <property type="entry name" value="WH-like_DNA-bd_sf"/>
</dbReference>
<dbReference type="EMBL" id="JANLCJ010000001">
    <property type="protein sequence ID" value="MCS5732351.1"/>
    <property type="molecule type" value="Genomic_DNA"/>
</dbReference>
<comment type="caution">
    <text evidence="4">The sequence shown here is derived from an EMBL/GenBank/DDBJ whole genome shotgun (WGS) entry which is preliminary data.</text>
</comment>
<proteinExistence type="predicted"/>
<evidence type="ECO:0000256" key="1">
    <source>
        <dbReference type="ARBA" id="ARBA00022741"/>
    </source>
</evidence>
<sequence>MIGDDTTFSTSGFAVGRSALVGGSGIVDLAEQRWARASAGEGLLLLLAGEAGIGKSRMLREIADRIGTSARFLGGSTWPKDSEVAGSLLLDLADDLTRAGDTEHAARLTALLASRDRDDPLLRRILLHDLVAILLELLAEQPTVLRFEDLHWADELSLDVLARLATELPRMPGLVIATYRSDEVFAGSPLMSWRGRLLAQRVAEEVRLPRFDLAATGDLIAALTGAVAPTEFTALLHQRSDGIPLHIEELVVAGEGARVPDTLADAVRARAEQLDAETKDVLAAAAIVGCRFDLGLLTELLDADDRVVDQAMRSLLDHSFIVETAAGFEFRHALLRDVVHDDVPPLRRRALHEVVALAAVARHARPAFISEHFELAGLPDAAYPYALDGARSAAHVSAHREAARLYRRAVLTRPETVGGCDRARLHAECARELASNDEVADAAEHYRLAIDLYRSEGDPVAAARLVPPSIAVRHLLGDDLDTRCAVVRATLADLDGLPGGGPEAVRAELLASLAAAHMLDRRLDSGLSFALEAQTLAAAAPDGRLDIDIRSTLGALRVFAGRGDEGWAGLASAIEAGRAAGFEAESARAYRMAASSASVLVEYDLASGWLDAGIDYAAETENWNDHNYLTAHLAHVRWAQGRWPEADQLARRALADAGGITTRVTALHVLGFLAVGRGRFGEAAATLREARAIGERMGELQRLAPALWGLAELASAEGDAAQAVELSEQAYRASASVHDAAYLFPFVVTGTRARLTLHHSEAARDWLARCSALLLRRGIPGTLPALDHAEGLLQLDQGRTGAARELLERAERAWQARGRFWEGTFALTDLARCALRSRRSGEAAAYLDRVRERADASGADLFARLAGRIARSGLAGAGGDAAGPLTAREFEVARLVASGATNREIATALTISPKTVSAHVEHILAKLGAARRTEIASWVAQAPVAR</sequence>
<dbReference type="SUPFAM" id="SSF48452">
    <property type="entry name" value="TPR-like"/>
    <property type="match status" value="1"/>
</dbReference>
<dbReference type="InterPro" id="IPR027417">
    <property type="entry name" value="P-loop_NTPase"/>
</dbReference>
<dbReference type="InterPro" id="IPR041664">
    <property type="entry name" value="AAA_16"/>
</dbReference>
<protein>
    <submittedName>
        <fullName evidence="4">LuxR C-terminal-related transcriptional regulator</fullName>
    </submittedName>
</protein>
<evidence type="ECO:0000313" key="4">
    <source>
        <dbReference type="EMBL" id="MCS5732351.1"/>
    </source>
</evidence>
<dbReference type="SUPFAM" id="SSF52540">
    <property type="entry name" value="P-loop containing nucleoside triphosphate hydrolases"/>
    <property type="match status" value="1"/>
</dbReference>
<evidence type="ECO:0000259" key="3">
    <source>
        <dbReference type="PROSITE" id="PS50043"/>
    </source>
</evidence>
<dbReference type="PRINTS" id="PR00038">
    <property type="entry name" value="HTHLUXR"/>
</dbReference>
<keyword evidence="5" id="KW-1185">Reference proteome</keyword>
<dbReference type="PANTHER" id="PTHR16305">
    <property type="entry name" value="TESTICULAR SOLUBLE ADENYLYL CYCLASE"/>
    <property type="match status" value="1"/>
</dbReference>
<organism evidence="4 5">
    <name type="scientific">Herbiconiux daphne</name>
    <dbReference type="NCBI Taxonomy" id="2970914"/>
    <lineage>
        <taxon>Bacteria</taxon>
        <taxon>Bacillati</taxon>
        <taxon>Actinomycetota</taxon>
        <taxon>Actinomycetes</taxon>
        <taxon>Micrococcales</taxon>
        <taxon>Microbacteriaceae</taxon>
        <taxon>Herbiconiux</taxon>
    </lineage>
</organism>
<evidence type="ECO:0000313" key="5">
    <source>
        <dbReference type="Proteomes" id="UP001165586"/>
    </source>
</evidence>
<gene>
    <name evidence="4" type="ORF">N1032_01160</name>
</gene>